<sequence>MKIFTTEKYSDDELLLIESEHRKAYLKLFKSTLFVQGLFPIVLCFVFYSLISNTILFGWLSAILFTTLIRGYLTYGWYKANFNINQTRMFEGLSLILSFVAGCLWGMTVLIVDFNQYPEASVFLNLIIFGLAAGSVGIGSYWFAYFLVYNIAVFSIYTLGYSIAMDEPHYLLAISILLFLIFMIQIALVFHRGNAQNIWLIKRNQKLAENLEIKKKEAENFAASRTRFLASASHDLRQPLQALNFFLSALYRELNSDKGRELYIKLEKCAEGMNELLSSILDVSKLDAQIVTLNREACSVGSILDNLKQQFQMQADEKGLKLLFHSSDHYVYTDPILLQRILSNLISNAINYTNNGKVEVLLTHKDGLLIEIADTGDGLTEIEQEHIFEEFYQLNNPERDKKKGLGLGLSIVKRLCQLMNIPITLHSQKGKGCCFSIKLPLCNAPVLLHEAPKYSLQQYTENKKILVIDDEITIRDSLSELLSQWQCQVIAAESASEACDMIQKQQFIPDLIIADYRLREDKTGVDAINQVKKLLNQEDLAAIIMSGDTEPKRLKEVALSGYKLLHKPVKPAHLRMLIQRQFM</sequence>
<evidence type="ECO:0000256" key="3">
    <source>
        <dbReference type="ARBA" id="ARBA00022553"/>
    </source>
</evidence>
<keyword evidence="6" id="KW-0902">Two-component regulatory system</keyword>
<dbReference type="GO" id="GO:0000155">
    <property type="term" value="F:phosphorelay sensor kinase activity"/>
    <property type="evidence" value="ECO:0007669"/>
    <property type="project" value="InterPro"/>
</dbReference>
<feature type="modified residue" description="4-aspartylphosphate" evidence="7">
    <location>
        <position position="515"/>
    </location>
</feature>
<keyword evidence="8" id="KW-0472">Membrane</keyword>
<dbReference type="CDD" id="cd00075">
    <property type="entry name" value="HATPase"/>
    <property type="match status" value="1"/>
</dbReference>
<accession>K6X9U3</accession>
<dbReference type="Pfam" id="PF00512">
    <property type="entry name" value="HisKA"/>
    <property type="match status" value="1"/>
</dbReference>
<feature type="transmembrane region" description="Helical" evidence="8">
    <location>
        <begin position="120"/>
        <end position="139"/>
    </location>
</feature>
<dbReference type="AlphaFoldDB" id="K6X9U3"/>
<dbReference type="Pfam" id="PF00072">
    <property type="entry name" value="Response_reg"/>
    <property type="match status" value="1"/>
</dbReference>
<dbReference type="PRINTS" id="PR00344">
    <property type="entry name" value="BCTRLSENSOR"/>
</dbReference>
<dbReference type="PROSITE" id="PS50109">
    <property type="entry name" value="HIS_KIN"/>
    <property type="match status" value="1"/>
</dbReference>
<dbReference type="FunFam" id="3.30.565.10:FF:000049">
    <property type="entry name" value="Two-component sensor histidine kinase"/>
    <property type="match status" value="1"/>
</dbReference>
<evidence type="ECO:0000256" key="6">
    <source>
        <dbReference type="ARBA" id="ARBA00023012"/>
    </source>
</evidence>
<evidence type="ECO:0000256" key="1">
    <source>
        <dbReference type="ARBA" id="ARBA00000085"/>
    </source>
</evidence>
<name>K6X9U3_9ALTE</name>
<keyword evidence="8" id="KW-0812">Transmembrane</keyword>
<dbReference type="OrthoDB" id="9764438at2"/>
<dbReference type="STRING" id="493475.GARC_0397"/>
<protein>
    <recommendedName>
        <fullName evidence="2">histidine kinase</fullName>
        <ecNumber evidence="2">2.7.13.3</ecNumber>
    </recommendedName>
</protein>
<dbReference type="InterPro" id="IPR001789">
    <property type="entry name" value="Sig_transdc_resp-reg_receiver"/>
</dbReference>
<dbReference type="RefSeq" id="WP_007616142.1">
    <property type="nucleotide sequence ID" value="NZ_BAEO01000006.1"/>
</dbReference>
<keyword evidence="12" id="KW-1185">Reference proteome</keyword>
<feature type="transmembrane region" description="Helical" evidence="8">
    <location>
        <begin position="57"/>
        <end position="78"/>
    </location>
</feature>
<dbReference type="SMART" id="SM00388">
    <property type="entry name" value="HisKA"/>
    <property type="match status" value="1"/>
</dbReference>
<evidence type="ECO:0000313" key="11">
    <source>
        <dbReference type="EMBL" id="GAC17379.1"/>
    </source>
</evidence>
<dbReference type="InterPro" id="IPR050736">
    <property type="entry name" value="Sensor_HK_Regulatory"/>
</dbReference>
<organism evidence="11 12">
    <name type="scientific">Paraglaciecola arctica BSs20135</name>
    <dbReference type="NCBI Taxonomy" id="493475"/>
    <lineage>
        <taxon>Bacteria</taxon>
        <taxon>Pseudomonadati</taxon>
        <taxon>Pseudomonadota</taxon>
        <taxon>Gammaproteobacteria</taxon>
        <taxon>Alteromonadales</taxon>
        <taxon>Alteromonadaceae</taxon>
        <taxon>Paraglaciecola</taxon>
    </lineage>
</organism>
<keyword evidence="4" id="KW-0808">Transferase</keyword>
<dbReference type="InterPro" id="IPR003661">
    <property type="entry name" value="HisK_dim/P_dom"/>
</dbReference>
<dbReference type="EC" id="2.7.13.3" evidence="2"/>
<evidence type="ECO:0000256" key="4">
    <source>
        <dbReference type="ARBA" id="ARBA00022679"/>
    </source>
</evidence>
<dbReference type="PANTHER" id="PTHR43711:SF1">
    <property type="entry name" value="HISTIDINE KINASE 1"/>
    <property type="match status" value="1"/>
</dbReference>
<dbReference type="Gene3D" id="3.30.565.10">
    <property type="entry name" value="Histidine kinase-like ATPase, C-terminal domain"/>
    <property type="match status" value="1"/>
</dbReference>
<comment type="caution">
    <text evidence="11">The sequence shown here is derived from an EMBL/GenBank/DDBJ whole genome shotgun (WGS) entry which is preliminary data.</text>
</comment>
<dbReference type="Gene3D" id="3.40.50.2300">
    <property type="match status" value="1"/>
</dbReference>
<evidence type="ECO:0000256" key="5">
    <source>
        <dbReference type="ARBA" id="ARBA00022777"/>
    </source>
</evidence>
<reference evidence="11 12" key="1">
    <citation type="journal article" date="2017" name="Antonie Van Leeuwenhoek">
        <title>Rhizobium rhizosphaerae sp. nov., a novel species isolated from rice rhizosphere.</title>
        <authorList>
            <person name="Zhao J.J."/>
            <person name="Zhang J."/>
            <person name="Zhang R.J."/>
            <person name="Zhang C.W."/>
            <person name="Yin H.Q."/>
            <person name="Zhang X.X."/>
        </authorList>
    </citation>
    <scope>NUCLEOTIDE SEQUENCE [LARGE SCALE GENOMIC DNA]</scope>
    <source>
        <strain evidence="11 12">BSs20135</strain>
    </source>
</reference>
<dbReference type="InterPro" id="IPR003594">
    <property type="entry name" value="HATPase_dom"/>
</dbReference>
<dbReference type="PANTHER" id="PTHR43711">
    <property type="entry name" value="TWO-COMPONENT HISTIDINE KINASE"/>
    <property type="match status" value="1"/>
</dbReference>
<dbReference type="SMART" id="SM00448">
    <property type="entry name" value="REC"/>
    <property type="match status" value="1"/>
</dbReference>
<dbReference type="CDD" id="cd00082">
    <property type="entry name" value="HisKA"/>
    <property type="match status" value="1"/>
</dbReference>
<evidence type="ECO:0000259" key="9">
    <source>
        <dbReference type="PROSITE" id="PS50109"/>
    </source>
</evidence>
<dbReference type="CDD" id="cd00156">
    <property type="entry name" value="REC"/>
    <property type="match status" value="1"/>
</dbReference>
<evidence type="ECO:0000313" key="12">
    <source>
        <dbReference type="Proteomes" id="UP000006327"/>
    </source>
</evidence>
<evidence type="ECO:0000256" key="8">
    <source>
        <dbReference type="SAM" id="Phobius"/>
    </source>
</evidence>
<dbReference type="Gene3D" id="1.10.287.130">
    <property type="match status" value="1"/>
</dbReference>
<dbReference type="SMART" id="SM00387">
    <property type="entry name" value="HATPase_c"/>
    <property type="match status" value="1"/>
</dbReference>
<evidence type="ECO:0000259" key="10">
    <source>
        <dbReference type="PROSITE" id="PS50110"/>
    </source>
</evidence>
<keyword evidence="8" id="KW-1133">Transmembrane helix</keyword>
<dbReference type="InterPro" id="IPR036890">
    <property type="entry name" value="HATPase_C_sf"/>
</dbReference>
<dbReference type="SUPFAM" id="SSF55874">
    <property type="entry name" value="ATPase domain of HSP90 chaperone/DNA topoisomerase II/histidine kinase"/>
    <property type="match status" value="1"/>
</dbReference>
<dbReference type="InterPro" id="IPR036097">
    <property type="entry name" value="HisK_dim/P_sf"/>
</dbReference>
<evidence type="ECO:0000256" key="7">
    <source>
        <dbReference type="PROSITE-ProRule" id="PRU00169"/>
    </source>
</evidence>
<feature type="domain" description="Response regulatory" evidence="10">
    <location>
        <begin position="464"/>
        <end position="582"/>
    </location>
</feature>
<dbReference type="PROSITE" id="PS50110">
    <property type="entry name" value="RESPONSE_REGULATORY"/>
    <property type="match status" value="1"/>
</dbReference>
<keyword evidence="3 7" id="KW-0597">Phosphoprotein</keyword>
<dbReference type="Proteomes" id="UP000006327">
    <property type="component" value="Unassembled WGS sequence"/>
</dbReference>
<dbReference type="SUPFAM" id="SSF52172">
    <property type="entry name" value="CheY-like"/>
    <property type="match status" value="1"/>
</dbReference>
<evidence type="ECO:0000256" key="2">
    <source>
        <dbReference type="ARBA" id="ARBA00012438"/>
    </source>
</evidence>
<feature type="domain" description="Histidine kinase" evidence="9">
    <location>
        <begin position="231"/>
        <end position="443"/>
    </location>
</feature>
<gene>
    <name evidence="11" type="ORF">GARC_0397</name>
</gene>
<feature type="transmembrane region" description="Helical" evidence="8">
    <location>
        <begin position="170"/>
        <end position="190"/>
    </location>
</feature>
<dbReference type="Pfam" id="PF02518">
    <property type="entry name" value="HATPase_c"/>
    <property type="match status" value="1"/>
</dbReference>
<proteinExistence type="predicted"/>
<feature type="transmembrane region" description="Helical" evidence="8">
    <location>
        <begin position="90"/>
        <end position="114"/>
    </location>
</feature>
<dbReference type="eggNOG" id="COG2205">
    <property type="taxonomic scope" value="Bacteria"/>
</dbReference>
<dbReference type="InterPro" id="IPR005467">
    <property type="entry name" value="His_kinase_dom"/>
</dbReference>
<dbReference type="eggNOG" id="COG0784">
    <property type="taxonomic scope" value="Bacteria"/>
</dbReference>
<dbReference type="EMBL" id="BAEO01000006">
    <property type="protein sequence ID" value="GAC17379.1"/>
    <property type="molecule type" value="Genomic_DNA"/>
</dbReference>
<keyword evidence="5" id="KW-0418">Kinase</keyword>
<dbReference type="SUPFAM" id="SSF47384">
    <property type="entry name" value="Homodimeric domain of signal transducing histidine kinase"/>
    <property type="match status" value="1"/>
</dbReference>
<feature type="transmembrane region" description="Helical" evidence="8">
    <location>
        <begin position="32"/>
        <end position="51"/>
    </location>
</feature>
<comment type="catalytic activity">
    <reaction evidence="1">
        <text>ATP + protein L-histidine = ADP + protein N-phospho-L-histidine.</text>
        <dbReference type="EC" id="2.7.13.3"/>
    </reaction>
</comment>
<dbReference type="InterPro" id="IPR011006">
    <property type="entry name" value="CheY-like_superfamily"/>
</dbReference>
<dbReference type="InterPro" id="IPR004358">
    <property type="entry name" value="Sig_transdc_His_kin-like_C"/>
</dbReference>